<evidence type="ECO:0000313" key="18">
    <source>
        <dbReference type="EMBL" id="EEQ93716.1"/>
    </source>
</evidence>
<dbReference type="PROSITE" id="PS00211">
    <property type="entry name" value="ABC_TRANSPORTER_1"/>
    <property type="match status" value="1"/>
</dbReference>
<dbReference type="GO" id="GO:0016887">
    <property type="term" value="F:ATP hydrolysis activity"/>
    <property type="evidence" value="ECO:0007669"/>
    <property type="project" value="InterPro"/>
</dbReference>
<dbReference type="InterPro" id="IPR017871">
    <property type="entry name" value="ABC_transporter-like_CS"/>
</dbReference>
<dbReference type="SMART" id="SM00382">
    <property type="entry name" value="AAA"/>
    <property type="match status" value="1"/>
</dbReference>
<dbReference type="SUPFAM" id="SSF81345">
    <property type="entry name" value="ABC transporter involved in vitamin B12 uptake, BtuC"/>
    <property type="match status" value="1"/>
</dbReference>
<keyword evidence="9 16" id="KW-0812">Transmembrane</keyword>
<evidence type="ECO:0000259" key="17">
    <source>
        <dbReference type="PROSITE" id="PS50893"/>
    </source>
</evidence>
<evidence type="ECO:0000313" key="19">
    <source>
        <dbReference type="Proteomes" id="UP000004386"/>
    </source>
</evidence>
<reference evidence="18 19" key="1">
    <citation type="submission" date="2009-05" db="EMBL/GenBank/DDBJ databases">
        <authorList>
            <person name="Setubal J.C."/>
            <person name="Boyle S."/>
            <person name="Crasta O.R."/>
            <person name="Gillespie J.J."/>
            <person name="Kenyon R.W."/>
            <person name="Lu J."/>
            <person name="Mane S."/>
            <person name="Nagrani S."/>
            <person name="Shallom J.M."/>
            <person name="Shallom S."/>
            <person name="Shukla M."/>
            <person name="Snyder E.E."/>
            <person name="Sobral B.W."/>
            <person name="Wattam A.R."/>
            <person name="Will R."/>
            <person name="Williams K."/>
            <person name="Yoo H."/>
            <person name="Munk C."/>
            <person name="Tapia R."/>
            <person name="Green L."/>
            <person name="Rogers Y."/>
            <person name="Detter J.C."/>
            <person name="Bruce D."/>
            <person name="Brettin T.S."/>
            <person name="Tsolis R."/>
        </authorList>
    </citation>
    <scope>NUCLEOTIDE SEQUENCE [LARGE SCALE GENOMIC DNA]</scope>
    <source>
        <strain evidence="18 19">LMG 3301</strain>
    </source>
</reference>
<evidence type="ECO:0000256" key="11">
    <source>
        <dbReference type="ARBA" id="ARBA00022840"/>
    </source>
</evidence>
<evidence type="ECO:0000256" key="9">
    <source>
        <dbReference type="ARBA" id="ARBA00022692"/>
    </source>
</evidence>
<comment type="subcellular location">
    <subcellularLocation>
        <location evidence="2">Cell inner membrane</location>
    </subcellularLocation>
    <subcellularLocation>
        <location evidence="3">Cell membrane</location>
        <topology evidence="3">Multi-pass membrane protein</topology>
    </subcellularLocation>
    <subcellularLocation>
        <location evidence="1">Cell membrane</location>
        <topology evidence="1">Peripheral membrane protein</topology>
    </subcellularLocation>
</comment>
<keyword evidence="8" id="KW-0410">Iron transport</keyword>
<keyword evidence="10" id="KW-0547">Nucleotide-binding</keyword>
<dbReference type="Proteomes" id="UP000004386">
    <property type="component" value="Unassembled WGS sequence"/>
</dbReference>
<dbReference type="PANTHER" id="PTHR42771:SF3">
    <property type="entry name" value="PETROBACTIN IMPORT ATP-BINDING PROTEIN YCLP"/>
    <property type="match status" value="1"/>
</dbReference>
<evidence type="ECO:0000256" key="10">
    <source>
        <dbReference type="ARBA" id="ARBA00022741"/>
    </source>
</evidence>
<dbReference type="FunFam" id="3.40.50.300:FF:000134">
    <property type="entry name" value="Iron-enterobactin ABC transporter ATP-binding protein"/>
    <property type="match status" value="1"/>
</dbReference>
<dbReference type="PROSITE" id="PS50893">
    <property type="entry name" value="ABC_TRANSPORTER_2"/>
    <property type="match status" value="1"/>
</dbReference>
<dbReference type="Pfam" id="PF00005">
    <property type="entry name" value="ABC_tran"/>
    <property type="match status" value="1"/>
</dbReference>
<dbReference type="GO" id="GO:0005524">
    <property type="term" value="F:ATP binding"/>
    <property type="evidence" value="ECO:0007669"/>
    <property type="project" value="UniProtKB-KW"/>
</dbReference>
<dbReference type="InterPro" id="IPR000522">
    <property type="entry name" value="ABC_transptr_permease_BtuC"/>
</dbReference>
<accession>C4WM16</accession>
<dbReference type="CDD" id="cd03214">
    <property type="entry name" value="ABC_Iron-Siderophores_B12_Hemin"/>
    <property type="match status" value="1"/>
</dbReference>
<feature type="transmembrane region" description="Helical" evidence="16">
    <location>
        <begin position="225"/>
        <end position="253"/>
    </location>
</feature>
<feature type="transmembrane region" description="Helical" evidence="16">
    <location>
        <begin position="105"/>
        <end position="124"/>
    </location>
</feature>
<keyword evidence="15 16" id="KW-0472">Membrane</keyword>
<feature type="domain" description="ABC transporter" evidence="17">
    <location>
        <begin position="319"/>
        <end position="553"/>
    </location>
</feature>
<dbReference type="AlphaFoldDB" id="C4WM16"/>
<evidence type="ECO:0000256" key="5">
    <source>
        <dbReference type="ARBA" id="ARBA00007935"/>
    </source>
</evidence>
<evidence type="ECO:0000256" key="12">
    <source>
        <dbReference type="ARBA" id="ARBA00022989"/>
    </source>
</evidence>
<comment type="caution">
    <text evidence="18">The sequence shown here is derived from an EMBL/GenBank/DDBJ whole genome shotgun (WGS) entry which is preliminary data.</text>
</comment>
<comment type="similarity">
    <text evidence="5">Belongs to the binding-protein-dependent transport system permease family. FecCD subfamily.</text>
</comment>
<keyword evidence="11" id="KW-0067">ATP-binding</keyword>
<dbReference type="GO" id="GO:0006826">
    <property type="term" value="P:iron ion transport"/>
    <property type="evidence" value="ECO:0007669"/>
    <property type="project" value="UniProtKB-KW"/>
</dbReference>
<evidence type="ECO:0000256" key="2">
    <source>
        <dbReference type="ARBA" id="ARBA00004533"/>
    </source>
</evidence>
<feature type="transmembrane region" description="Helical" evidence="16">
    <location>
        <begin position="297"/>
        <end position="319"/>
    </location>
</feature>
<dbReference type="HOGENOM" id="CLU_478839_0_0_5"/>
<dbReference type="CDD" id="cd06550">
    <property type="entry name" value="TM_ABC_iron-siderophores_like"/>
    <property type="match status" value="1"/>
</dbReference>
<keyword evidence="7" id="KW-1003">Cell membrane</keyword>
<feature type="transmembrane region" description="Helical" evidence="16">
    <location>
        <begin position="75"/>
        <end position="93"/>
    </location>
</feature>
<name>C4WM16_9HYPH</name>
<feature type="transmembrane region" description="Helical" evidence="16">
    <location>
        <begin position="131"/>
        <end position="149"/>
    </location>
</feature>
<dbReference type="GO" id="GO:0005886">
    <property type="term" value="C:plasma membrane"/>
    <property type="evidence" value="ECO:0007669"/>
    <property type="project" value="UniProtKB-SubCell"/>
</dbReference>
<evidence type="ECO:0000256" key="3">
    <source>
        <dbReference type="ARBA" id="ARBA00004651"/>
    </source>
</evidence>
<sequence>MLKRPTLNLTLLCLLTLLTVAAFMTVGAKGSWSFILSFRGTKLAAMLLVAYSIAVSTVLFQTVTNNRILTPSIMGFDALYILIQTVVVFFFGAVHMDWLGPNIRFLAETAIMVVFAGTLYYWLFSGATRSLHLVMLVGIVCGVFFRSISNLMQRMLDPNLFAVLQDRFFASFNTINSDILIMSAVIVVAVSLYGLRFIHVFDVLSLGRDAAINLGVDHQRIVRKILFMVTVLVSVSTALVGPITFFGLLVANLAYMIAGSAKHRIILPVAALLAVFCLVGGQTILERVFSFNSALSVIIEFLGGLVFIILLVRGARALIEISQVSKSYNGTPVVDDVSLKLPARGITSIIGPNGAGKSTLLSMMSRLLPMDKGRVTVDGLDVSTTLGDVLAKRLSILRQENAINSRLTVRDLVTFGRYPYSKGRPNNEDRKHVEQAIGYLGLDDLSGRFLDELSGGQRQRAFVAMVLCQDTDYVLLDEPLNNLDMKHSASMMKLLRRAADELGKTVVLVLHDINFASCYSDHIVAMRHGKVVHQGNPDELIHPEILEDIYEMEIAVEIIGGKRIGVYYL</sequence>
<feature type="transmembrane region" description="Helical" evidence="16">
    <location>
        <begin position="265"/>
        <end position="285"/>
    </location>
</feature>
<feature type="transmembrane region" description="Helical" evidence="16">
    <location>
        <begin position="43"/>
        <end position="63"/>
    </location>
</feature>
<gene>
    <name evidence="18" type="ORF">OINT_2000887</name>
</gene>
<evidence type="ECO:0000256" key="14">
    <source>
        <dbReference type="ARBA" id="ARBA00023065"/>
    </source>
</evidence>
<protein>
    <submittedName>
        <fullName evidence="18">Transport system permease protein</fullName>
    </submittedName>
</protein>
<evidence type="ECO:0000256" key="13">
    <source>
        <dbReference type="ARBA" id="ARBA00023004"/>
    </source>
</evidence>
<evidence type="ECO:0000256" key="7">
    <source>
        <dbReference type="ARBA" id="ARBA00022475"/>
    </source>
</evidence>
<keyword evidence="13" id="KW-0408">Iron</keyword>
<dbReference type="InterPro" id="IPR037294">
    <property type="entry name" value="ABC_BtuC-like"/>
</dbReference>
<dbReference type="InterPro" id="IPR003593">
    <property type="entry name" value="AAA+_ATPase"/>
</dbReference>
<dbReference type="GO" id="GO:0022857">
    <property type="term" value="F:transmembrane transporter activity"/>
    <property type="evidence" value="ECO:0007669"/>
    <property type="project" value="InterPro"/>
</dbReference>
<evidence type="ECO:0000256" key="6">
    <source>
        <dbReference type="ARBA" id="ARBA00022448"/>
    </source>
</evidence>
<dbReference type="InterPro" id="IPR027417">
    <property type="entry name" value="P-loop_NTPase"/>
</dbReference>
<evidence type="ECO:0000256" key="8">
    <source>
        <dbReference type="ARBA" id="ARBA00022496"/>
    </source>
</evidence>
<dbReference type="InterPro" id="IPR051535">
    <property type="entry name" value="Siderophore_ABC-ATPase"/>
</dbReference>
<dbReference type="Gene3D" id="3.40.50.300">
    <property type="entry name" value="P-loop containing nucleotide triphosphate hydrolases"/>
    <property type="match status" value="1"/>
</dbReference>
<dbReference type="EMBL" id="ACQA01000002">
    <property type="protein sequence ID" value="EEQ93716.1"/>
    <property type="molecule type" value="Genomic_DNA"/>
</dbReference>
<dbReference type="InterPro" id="IPR003439">
    <property type="entry name" value="ABC_transporter-like_ATP-bd"/>
</dbReference>
<evidence type="ECO:0000256" key="1">
    <source>
        <dbReference type="ARBA" id="ARBA00004202"/>
    </source>
</evidence>
<proteinExistence type="inferred from homology"/>
<comment type="similarity">
    <text evidence="4">Belongs to the ABC transporter superfamily.</text>
</comment>
<evidence type="ECO:0000256" key="4">
    <source>
        <dbReference type="ARBA" id="ARBA00005417"/>
    </source>
</evidence>
<keyword evidence="12 16" id="KW-1133">Transmembrane helix</keyword>
<dbReference type="SUPFAM" id="SSF52540">
    <property type="entry name" value="P-loop containing nucleoside triphosphate hydrolases"/>
    <property type="match status" value="1"/>
</dbReference>
<dbReference type="Pfam" id="PF01032">
    <property type="entry name" value="FecCD"/>
    <property type="match status" value="1"/>
</dbReference>
<evidence type="ECO:0000256" key="16">
    <source>
        <dbReference type="SAM" id="Phobius"/>
    </source>
</evidence>
<keyword evidence="6" id="KW-0813">Transport</keyword>
<organism evidence="18 19">
    <name type="scientific">Brucella intermedia LMG 3301</name>
    <dbReference type="NCBI Taxonomy" id="641118"/>
    <lineage>
        <taxon>Bacteria</taxon>
        <taxon>Pseudomonadati</taxon>
        <taxon>Pseudomonadota</taxon>
        <taxon>Alphaproteobacteria</taxon>
        <taxon>Hyphomicrobiales</taxon>
        <taxon>Brucellaceae</taxon>
        <taxon>Brucella/Ochrobactrum group</taxon>
        <taxon>Brucella</taxon>
    </lineage>
</organism>
<evidence type="ECO:0000256" key="15">
    <source>
        <dbReference type="ARBA" id="ARBA00023136"/>
    </source>
</evidence>
<keyword evidence="14" id="KW-0406">Ion transport</keyword>
<feature type="transmembrane region" description="Helical" evidence="16">
    <location>
        <begin position="179"/>
        <end position="204"/>
    </location>
</feature>
<dbReference type="PANTHER" id="PTHR42771">
    <property type="entry name" value="IRON(3+)-HYDROXAMATE IMPORT ATP-BINDING PROTEIN FHUC"/>
    <property type="match status" value="1"/>
</dbReference>
<dbReference type="Gene3D" id="1.10.3470.10">
    <property type="entry name" value="ABC transporter involved in vitamin B12 uptake, BtuC"/>
    <property type="match status" value="1"/>
</dbReference>